<keyword evidence="2 7" id="KW-0812">Transmembrane</keyword>
<keyword evidence="5 7" id="KW-1133">Transmembrane helix</keyword>
<evidence type="ECO:0000313" key="10">
    <source>
        <dbReference type="EMBL" id="SON53077.1"/>
    </source>
</evidence>
<protein>
    <recommendedName>
        <fullName evidence="12">ABC transporter ATP-binding protein</fullName>
    </recommendedName>
</protein>
<feature type="transmembrane region" description="Helical" evidence="7">
    <location>
        <begin position="140"/>
        <end position="157"/>
    </location>
</feature>
<dbReference type="GO" id="GO:0005524">
    <property type="term" value="F:ATP binding"/>
    <property type="evidence" value="ECO:0007669"/>
    <property type="project" value="UniProtKB-KW"/>
</dbReference>
<feature type="transmembrane region" description="Helical" evidence="7">
    <location>
        <begin position="242"/>
        <end position="265"/>
    </location>
</feature>
<proteinExistence type="predicted"/>
<reference evidence="10 11" key="1">
    <citation type="submission" date="2017-10" db="EMBL/GenBank/DDBJ databases">
        <authorList>
            <person name="Banno H."/>
            <person name="Chua N.-H."/>
        </authorList>
    </citation>
    <scope>NUCLEOTIDE SEQUENCE [LARGE SCALE GENOMIC DNA]</scope>
    <source>
        <strain evidence="10">Vibrio tapetis CECT4600</strain>
    </source>
</reference>
<dbReference type="OrthoDB" id="9806127at2"/>
<accession>A0A2N8ZMH8</accession>
<evidence type="ECO:0000259" key="8">
    <source>
        <dbReference type="PROSITE" id="PS50893"/>
    </source>
</evidence>
<feature type="transmembrane region" description="Helical" evidence="7">
    <location>
        <begin position="55"/>
        <end position="75"/>
    </location>
</feature>
<dbReference type="InterPro" id="IPR003439">
    <property type="entry name" value="ABC_transporter-like_ATP-bd"/>
</dbReference>
<name>A0A2N8ZMH8_9VIBR</name>
<dbReference type="KEGG" id="vta:B1466"/>
<dbReference type="PANTHER" id="PTHR24221">
    <property type="entry name" value="ATP-BINDING CASSETTE SUB-FAMILY B"/>
    <property type="match status" value="1"/>
</dbReference>
<sequence>MHLVQTMTRKDAFFTMLRSETLRVYASIIFALLATIVEFIPWIAVYLAIEAIMNQGSVVVLSVVIASALLVRYVFYIAAVWQAHLVAYHVIQKVRQHMVKVLGAMPLEQLQRYKRADLEKRISNDCQQLEPLIAHHGTDIINGLLMPILLSGLLFYIDWRIALIAFIPLPIAATIQILMMKGFSGRFEKYQSIVATMHSAQLEFLRSIGVMKLFSVDAQSYQQLHKAMEKHNKMVSSYTKQLITAWVGFITIAQTSFILVVPVAIGFTMQGQLSIAELIMISAITAGLLKPWLDLTQVFGQAQQSFLCLDRLIPLFGYSETNLALYSGSVQTLSCQKLYLDRGEQSVLRDINASLSSGDRVFIQGPSGSGKSSLIEVLTGALSATQGGWYINDQAVSTLTDQNRAKYVAVVSQHSQFFSGSIRDNLLLSYPKCDDITVWQTLDRLELTTLIRALPNQLDTDMGETHRTFSGGEMQRLAIARALLANTPILVLDEATAHLDQKSELSILDSIHHAFPDQIQIIINHRTRGKGSSLTNAVASTMIRPTQHWTIDNGSLKECTHG</sequence>
<dbReference type="RefSeq" id="WP_102525162.1">
    <property type="nucleotide sequence ID" value="NZ_LT960612.1"/>
</dbReference>
<dbReference type="InterPro" id="IPR003593">
    <property type="entry name" value="AAA+_ATPase"/>
</dbReference>
<dbReference type="PANTHER" id="PTHR24221:SF654">
    <property type="entry name" value="ATP-BINDING CASSETTE SUB-FAMILY B MEMBER 6"/>
    <property type="match status" value="1"/>
</dbReference>
<evidence type="ECO:0000256" key="1">
    <source>
        <dbReference type="ARBA" id="ARBA00004651"/>
    </source>
</evidence>
<dbReference type="CDD" id="cd03228">
    <property type="entry name" value="ABCC_MRP_Like"/>
    <property type="match status" value="1"/>
</dbReference>
<keyword evidence="11" id="KW-1185">Reference proteome</keyword>
<dbReference type="Gene3D" id="3.40.50.300">
    <property type="entry name" value="P-loop containing nucleotide triphosphate hydrolases"/>
    <property type="match status" value="1"/>
</dbReference>
<feature type="transmembrane region" description="Helical" evidence="7">
    <location>
        <begin position="24"/>
        <end position="49"/>
    </location>
</feature>
<dbReference type="GO" id="GO:0005886">
    <property type="term" value="C:plasma membrane"/>
    <property type="evidence" value="ECO:0007669"/>
    <property type="project" value="UniProtKB-SubCell"/>
</dbReference>
<dbReference type="InterPro" id="IPR039421">
    <property type="entry name" value="Type_1_exporter"/>
</dbReference>
<dbReference type="GO" id="GO:0140359">
    <property type="term" value="F:ABC-type transporter activity"/>
    <property type="evidence" value="ECO:0007669"/>
    <property type="project" value="InterPro"/>
</dbReference>
<dbReference type="SUPFAM" id="SSF90123">
    <property type="entry name" value="ABC transporter transmembrane region"/>
    <property type="match status" value="1"/>
</dbReference>
<dbReference type="InterPro" id="IPR027417">
    <property type="entry name" value="P-loop_NTPase"/>
</dbReference>
<dbReference type="EMBL" id="LT960612">
    <property type="protein sequence ID" value="SON53077.1"/>
    <property type="molecule type" value="Genomic_DNA"/>
</dbReference>
<evidence type="ECO:0008006" key="12">
    <source>
        <dbReference type="Google" id="ProtNLM"/>
    </source>
</evidence>
<feature type="domain" description="ABC transmembrane type-1" evidence="9">
    <location>
        <begin position="26"/>
        <end position="304"/>
    </location>
</feature>
<dbReference type="PROSITE" id="PS50893">
    <property type="entry name" value="ABC_TRANSPORTER_2"/>
    <property type="match status" value="1"/>
</dbReference>
<dbReference type="GO" id="GO:0034040">
    <property type="term" value="F:ATPase-coupled lipid transmembrane transporter activity"/>
    <property type="evidence" value="ECO:0007669"/>
    <property type="project" value="TreeGrafter"/>
</dbReference>
<feature type="transmembrane region" description="Helical" evidence="7">
    <location>
        <begin position="163"/>
        <end position="180"/>
    </location>
</feature>
<dbReference type="Gene3D" id="1.20.1560.10">
    <property type="entry name" value="ABC transporter type 1, transmembrane domain"/>
    <property type="match status" value="1"/>
</dbReference>
<dbReference type="SMART" id="SM00382">
    <property type="entry name" value="AAA"/>
    <property type="match status" value="1"/>
</dbReference>
<evidence type="ECO:0000256" key="6">
    <source>
        <dbReference type="ARBA" id="ARBA00023136"/>
    </source>
</evidence>
<dbReference type="Pfam" id="PF00664">
    <property type="entry name" value="ABC_membrane"/>
    <property type="match status" value="1"/>
</dbReference>
<evidence type="ECO:0000256" key="7">
    <source>
        <dbReference type="SAM" id="Phobius"/>
    </source>
</evidence>
<dbReference type="AlphaFoldDB" id="A0A2N8ZMH8"/>
<keyword evidence="3" id="KW-0547">Nucleotide-binding</keyword>
<organism evidence="10 11">
    <name type="scientific">Vibrio tapetis subsp. tapetis</name>
    <dbReference type="NCBI Taxonomy" id="1671868"/>
    <lineage>
        <taxon>Bacteria</taxon>
        <taxon>Pseudomonadati</taxon>
        <taxon>Pseudomonadota</taxon>
        <taxon>Gammaproteobacteria</taxon>
        <taxon>Vibrionales</taxon>
        <taxon>Vibrionaceae</taxon>
        <taxon>Vibrio</taxon>
    </lineage>
</organism>
<keyword evidence="6 7" id="KW-0472">Membrane</keyword>
<evidence type="ECO:0000313" key="11">
    <source>
        <dbReference type="Proteomes" id="UP000235828"/>
    </source>
</evidence>
<dbReference type="SUPFAM" id="SSF52540">
    <property type="entry name" value="P-loop containing nucleoside triphosphate hydrolases"/>
    <property type="match status" value="1"/>
</dbReference>
<dbReference type="Proteomes" id="UP000235828">
    <property type="component" value="Chromosome B"/>
</dbReference>
<dbReference type="Pfam" id="PF00005">
    <property type="entry name" value="ABC_tran"/>
    <property type="match status" value="1"/>
</dbReference>
<evidence type="ECO:0000256" key="5">
    <source>
        <dbReference type="ARBA" id="ARBA00022989"/>
    </source>
</evidence>
<evidence type="ECO:0000256" key="2">
    <source>
        <dbReference type="ARBA" id="ARBA00022692"/>
    </source>
</evidence>
<dbReference type="InterPro" id="IPR011527">
    <property type="entry name" value="ABC1_TM_dom"/>
</dbReference>
<evidence type="ECO:0000256" key="4">
    <source>
        <dbReference type="ARBA" id="ARBA00022840"/>
    </source>
</evidence>
<dbReference type="InterPro" id="IPR017871">
    <property type="entry name" value="ABC_transporter-like_CS"/>
</dbReference>
<dbReference type="PROSITE" id="PS50929">
    <property type="entry name" value="ABC_TM1F"/>
    <property type="match status" value="1"/>
</dbReference>
<dbReference type="PROSITE" id="PS00211">
    <property type="entry name" value="ABC_TRANSPORTER_1"/>
    <property type="match status" value="1"/>
</dbReference>
<evidence type="ECO:0000256" key="3">
    <source>
        <dbReference type="ARBA" id="ARBA00022741"/>
    </source>
</evidence>
<dbReference type="GO" id="GO:0016887">
    <property type="term" value="F:ATP hydrolysis activity"/>
    <property type="evidence" value="ECO:0007669"/>
    <property type="project" value="InterPro"/>
</dbReference>
<comment type="subcellular location">
    <subcellularLocation>
        <location evidence="1">Cell membrane</location>
        <topology evidence="1">Multi-pass membrane protein</topology>
    </subcellularLocation>
</comment>
<evidence type="ECO:0000259" key="9">
    <source>
        <dbReference type="PROSITE" id="PS50929"/>
    </source>
</evidence>
<feature type="domain" description="ABC transporter" evidence="8">
    <location>
        <begin position="330"/>
        <end position="561"/>
    </location>
</feature>
<dbReference type="InterPro" id="IPR036640">
    <property type="entry name" value="ABC1_TM_sf"/>
</dbReference>
<keyword evidence="4" id="KW-0067">ATP-binding</keyword>
<dbReference type="CDD" id="cd07346">
    <property type="entry name" value="ABC_6TM_exporters"/>
    <property type="match status" value="1"/>
</dbReference>
<gene>
    <name evidence="10" type="ORF">VTAP4600_B1466</name>
</gene>